<keyword evidence="4 6" id="KW-0472">Membrane</keyword>
<evidence type="ECO:0000256" key="2">
    <source>
        <dbReference type="ARBA" id="ARBA00022692"/>
    </source>
</evidence>
<dbReference type="AlphaFoldDB" id="A0A2B7Y3D5"/>
<comment type="subcellular location">
    <subcellularLocation>
        <location evidence="1">Membrane</location>
        <topology evidence="1">Single-pass membrane protein</topology>
    </subcellularLocation>
</comment>
<evidence type="ECO:0000256" key="3">
    <source>
        <dbReference type="ARBA" id="ARBA00022989"/>
    </source>
</evidence>
<accession>A0A2B7Y3D5</accession>
<evidence type="ECO:0000256" key="5">
    <source>
        <dbReference type="SAM" id="MobiDB-lite"/>
    </source>
</evidence>
<dbReference type="EMBL" id="PDNA01000080">
    <property type="protein sequence ID" value="PGH15715.1"/>
    <property type="molecule type" value="Genomic_DNA"/>
</dbReference>
<dbReference type="GO" id="GO:0016020">
    <property type="term" value="C:membrane"/>
    <property type="evidence" value="ECO:0007669"/>
    <property type="project" value="UniProtKB-SubCell"/>
</dbReference>
<dbReference type="GO" id="GO:0071944">
    <property type="term" value="C:cell periphery"/>
    <property type="evidence" value="ECO:0007669"/>
    <property type="project" value="UniProtKB-ARBA"/>
</dbReference>
<keyword evidence="7" id="KW-0732">Signal</keyword>
<dbReference type="InterPro" id="IPR051694">
    <property type="entry name" value="Immunoregulatory_rcpt-like"/>
</dbReference>
<dbReference type="Proteomes" id="UP000224634">
    <property type="component" value="Unassembled WGS sequence"/>
</dbReference>
<evidence type="ECO:0000256" key="6">
    <source>
        <dbReference type="SAM" id="Phobius"/>
    </source>
</evidence>
<keyword evidence="9" id="KW-1185">Reference proteome</keyword>
<dbReference type="STRING" id="1447883.A0A2B7Y3D5"/>
<sequence length="418" mass="44049">MVQPYMSLFVAALLSIQGAEAGSRGLLPRETPIGLMANIGMSPRPTDVPGAPPGLPRELVKRQSRTELPYPPPRYYCGLVNGDINNLLTCANARANCIYSSTIVDCCISEEISQCTNRPTTCLNWEDECDEACQSDPLTIRCSLSTKPFCGTYYFGGGTMLLGCRSINSVTKQVVPLTEYYASALGPDYTTIAITSVEDNNKLPLSPGTATTSSSSSSSLTSTQGTETETETRPTGSSTSTADAAASEDADDDDDDDDDDDRQKQGSGALSGGAIAGIVIGSVAVVAGFAAFLLWFFLVKKRRENAVQQASAVPMMQDTDHSAGGGHAAAGYFAPDKKGETPPTYSAVGGPIAQRNFNRGPTEMEASQPNTSPVEMPGSPSTASAVSPLPPSVADMYATNSGPVPEQIYEMPSERDQR</sequence>
<evidence type="ECO:0008006" key="10">
    <source>
        <dbReference type="Google" id="ProtNLM"/>
    </source>
</evidence>
<reference evidence="8 9" key="1">
    <citation type="submission" date="2017-10" db="EMBL/GenBank/DDBJ databases">
        <title>Comparative genomics in systemic dimorphic fungi from Ajellomycetaceae.</title>
        <authorList>
            <person name="Munoz J.F."/>
            <person name="Mcewen J.G."/>
            <person name="Clay O.K."/>
            <person name="Cuomo C.A."/>
        </authorList>
    </citation>
    <scope>NUCLEOTIDE SEQUENCE [LARGE SCALE GENOMIC DNA]</scope>
    <source>
        <strain evidence="8 9">UAMH7299</strain>
    </source>
</reference>
<feature type="region of interest" description="Disordered" evidence="5">
    <location>
        <begin position="201"/>
        <end position="270"/>
    </location>
</feature>
<keyword evidence="3 6" id="KW-1133">Transmembrane helix</keyword>
<protein>
    <recommendedName>
        <fullName evidence="10">Mid2 domain-containing protein</fullName>
    </recommendedName>
</protein>
<feature type="compositionally biased region" description="Polar residues" evidence="5">
    <location>
        <begin position="359"/>
        <end position="385"/>
    </location>
</feature>
<evidence type="ECO:0000256" key="1">
    <source>
        <dbReference type="ARBA" id="ARBA00004167"/>
    </source>
</evidence>
<evidence type="ECO:0000313" key="8">
    <source>
        <dbReference type="EMBL" id="PGH15715.1"/>
    </source>
</evidence>
<feature type="compositionally biased region" description="Low complexity" evidence="5">
    <location>
        <begin position="203"/>
        <end position="245"/>
    </location>
</feature>
<dbReference type="OrthoDB" id="5347452at2759"/>
<feature type="chain" id="PRO_5012292960" description="Mid2 domain-containing protein" evidence="7">
    <location>
        <begin position="22"/>
        <end position="418"/>
    </location>
</feature>
<feature type="region of interest" description="Disordered" evidence="5">
    <location>
        <begin position="359"/>
        <end position="418"/>
    </location>
</feature>
<proteinExistence type="predicted"/>
<keyword evidence="2 6" id="KW-0812">Transmembrane</keyword>
<comment type="caution">
    <text evidence="8">The sequence shown here is derived from an EMBL/GenBank/DDBJ whole genome shotgun (WGS) entry which is preliminary data.</text>
</comment>
<feature type="signal peptide" evidence="7">
    <location>
        <begin position="1"/>
        <end position="21"/>
    </location>
</feature>
<name>A0A2B7Y3D5_POLH7</name>
<evidence type="ECO:0000256" key="7">
    <source>
        <dbReference type="SAM" id="SignalP"/>
    </source>
</evidence>
<organism evidence="8 9">
    <name type="scientific">Polytolypa hystricis (strain UAMH7299)</name>
    <dbReference type="NCBI Taxonomy" id="1447883"/>
    <lineage>
        <taxon>Eukaryota</taxon>
        <taxon>Fungi</taxon>
        <taxon>Dikarya</taxon>
        <taxon>Ascomycota</taxon>
        <taxon>Pezizomycotina</taxon>
        <taxon>Eurotiomycetes</taxon>
        <taxon>Eurotiomycetidae</taxon>
        <taxon>Onygenales</taxon>
        <taxon>Onygenales incertae sedis</taxon>
        <taxon>Polytolypa</taxon>
    </lineage>
</organism>
<evidence type="ECO:0000313" key="9">
    <source>
        <dbReference type="Proteomes" id="UP000224634"/>
    </source>
</evidence>
<gene>
    <name evidence="8" type="ORF">AJ80_05423</name>
</gene>
<evidence type="ECO:0000256" key="4">
    <source>
        <dbReference type="ARBA" id="ARBA00023136"/>
    </source>
</evidence>
<feature type="compositionally biased region" description="Acidic residues" evidence="5">
    <location>
        <begin position="246"/>
        <end position="260"/>
    </location>
</feature>
<dbReference type="PANTHER" id="PTHR15549">
    <property type="entry name" value="PAIRED IMMUNOGLOBULIN-LIKE TYPE 2 RECEPTOR"/>
    <property type="match status" value="1"/>
</dbReference>
<feature type="transmembrane region" description="Helical" evidence="6">
    <location>
        <begin position="274"/>
        <end position="298"/>
    </location>
</feature>